<dbReference type="InterPro" id="IPR037185">
    <property type="entry name" value="EmrE-like"/>
</dbReference>
<feature type="transmembrane region" description="Helical" evidence="1">
    <location>
        <begin position="236"/>
        <end position="256"/>
    </location>
</feature>
<feature type="transmembrane region" description="Helical" evidence="1">
    <location>
        <begin position="206"/>
        <end position="229"/>
    </location>
</feature>
<comment type="caution">
    <text evidence="3">The sequence shown here is derived from an EMBL/GenBank/DDBJ whole genome shotgun (WGS) entry which is preliminary data.</text>
</comment>
<feature type="domain" description="EamA" evidence="2">
    <location>
        <begin position="8"/>
        <end position="140"/>
    </location>
</feature>
<proteinExistence type="predicted"/>
<feature type="transmembrane region" description="Helical" evidence="1">
    <location>
        <begin position="150"/>
        <end position="167"/>
    </location>
</feature>
<dbReference type="InterPro" id="IPR000620">
    <property type="entry name" value="EamA_dom"/>
</dbReference>
<dbReference type="PANTHER" id="PTHR22911">
    <property type="entry name" value="ACYL-MALONYL CONDENSING ENZYME-RELATED"/>
    <property type="match status" value="1"/>
</dbReference>
<feature type="transmembrane region" description="Helical" evidence="1">
    <location>
        <begin position="45"/>
        <end position="64"/>
    </location>
</feature>
<keyword evidence="1" id="KW-0812">Transmembrane</keyword>
<evidence type="ECO:0000313" key="4">
    <source>
        <dbReference type="Proteomes" id="UP000613160"/>
    </source>
</evidence>
<feature type="transmembrane region" description="Helical" evidence="1">
    <location>
        <begin position="126"/>
        <end position="144"/>
    </location>
</feature>
<keyword evidence="4" id="KW-1185">Reference proteome</keyword>
<feature type="transmembrane region" description="Helical" evidence="1">
    <location>
        <begin position="101"/>
        <end position="117"/>
    </location>
</feature>
<keyword evidence="1" id="KW-1133">Transmembrane helix</keyword>
<evidence type="ECO:0000256" key="1">
    <source>
        <dbReference type="SAM" id="Phobius"/>
    </source>
</evidence>
<reference evidence="3" key="2">
    <citation type="submission" date="2020-09" db="EMBL/GenBank/DDBJ databases">
        <authorList>
            <person name="Sun Q."/>
            <person name="Zhou Y."/>
        </authorList>
    </citation>
    <scope>NUCLEOTIDE SEQUENCE</scope>
    <source>
        <strain evidence="3">CGMCC 1.15493</strain>
    </source>
</reference>
<dbReference type="Proteomes" id="UP000613160">
    <property type="component" value="Unassembled WGS sequence"/>
</dbReference>
<dbReference type="SUPFAM" id="SSF103481">
    <property type="entry name" value="Multidrug resistance efflux transporter EmrE"/>
    <property type="match status" value="2"/>
</dbReference>
<gene>
    <name evidence="3" type="ORF">GCM10011335_40360</name>
</gene>
<sequence>MNSSKLLTGILVTVFAGMVFSVMDSIGKHLTTVLPVLEIVWGRYFFQTLLMTGYLYRSSGTAFLRTKRPVLQFVRGGMLLTATLLMYFGLVHVPLADATSVMFFSPIIITILSVIFLKEKIGVHRIAAVVAGFCGVMLIVRPGASGTDPYLLLPLAAALANALYMLLTRQLAGQDEAPATQFNTTAVGTVILTFFVIPVWETPSLPTFGLMVLIGLVGSIGHFSLVSAFRHAPASLLSPFLYSQVLASTALSVLYFGDHLRLTTVLGTAVLIGSGLYIWWRENRKARAKALLGGEI</sequence>
<evidence type="ECO:0000259" key="2">
    <source>
        <dbReference type="Pfam" id="PF00892"/>
    </source>
</evidence>
<dbReference type="EMBL" id="BMJJ01000011">
    <property type="protein sequence ID" value="GGD33278.1"/>
    <property type="molecule type" value="Genomic_DNA"/>
</dbReference>
<evidence type="ECO:0000313" key="3">
    <source>
        <dbReference type="EMBL" id="GGD33278.1"/>
    </source>
</evidence>
<feature type="transmembrane region" description="Helical" evidence="1">
    <location>
        <begin position="76"/>
        <end position="95"/>
    </location>
</feature>
<dbReference type="AlphaFoldDB" id="A0A916Y785"/>
<feature type="domain" description="EamA" evidence="2">
    <location>
        <begin position="151"/>
        <end position="274"/>
    </location>
</feature>
<protein>
    <recommendedName>
        <fullName evidence="2">EamA domain-containing protein</fullName>
    </recommendedName>
</protein>
<name>A0A916Y785_9HYPH</name>
<dbReference type="Pfam" id="PF00892">
    <property type="entry name" value="EamA"/>
    <property type="match status" value="2"/>
</dbReference>
<accession>A0A916Y785</accession>
<dbReference type="PANTHER" id="PTHR22911:SF103">
    <property type="entry name" value="BLR2811 PROTEIN"/>
    <property type="match status" value="1"/>
</dbReference>
<dbReference type="RefSeq" id="WP_244640395.1">
    <property type="nucleotide sequence ID" value="NZ_BMJJ01000011.1"/>
</dbReference>
<reference evidence="3" key="1">
    <citation type="journal article" date="2014" name="Int. J. Syst. Evol. Microbiol.">
        <title>Complete genome sequence of Corynebacterium casei LMG S-19264T (=DSM 44701T), isolated from a smear-ripened cheese.</title>
        <authorList>
            <consortium name="US DOE Joint Genome Institute (JGI-PGF)"/>
            <person name="Walter F."/>
            <person name="Albersmeier A."/>
            <person name="Kalinowski J."/>
            <person name="Ruckert C."/>
        </authorList>
    </citation>
    <scope>NUCLEOTIDE SEQUENCE</scope>
    <source>
        <strain evidence="3">CGMCC 1.15493</strain>
    </source>
</reference>
<feature type="transmembrane region" description="Helical" evidence="1">
    <location>
        <begin position="262"/>
        <end position="280"/>
    </location>
</feature>
<dbReference type="GO" id="GO:0016020">
    <property type="term" value="C:membrane"/>
    <property type="evidence" value="ECO:0007669"/>
    <property type="project" value="InterPro"/>
</dbReference>
<feature type="transmembrane region" description="Helical" evidence="1">
    <location>
        <begin position="179"/>
        <end position="200"/>
    </location>
</feature>
<keyword evidence="1" id="KW-0472">Membrane</keyword>
<organism evidence="3 4">
    <name type="scientific">Aureimonas glaciei</name>
    <dbReference type="NCBI Taxonomy" id="1776957"/>
    <lineage>
        <taxon>Bacteria</taxon>
        <taxon>Pseudomonadati</taxon>
        <taxon>Pseudomonadota</taxon>
        <taxon>Alphaproteobacteria</taxon>
        <taxon>Hyphomicrobiales</taxon>
        <taxon>Aurantimonadaceae</taxon>
        <taxon>Aureimonas</taxon>
    </lineage>
</organism>